<sequence length="107" mass="12030">MAIPRNPNHPGAPVHPGEMLREEFLVPLNISANALAMALRVPSTRISEIVAERRSISADTAYRLARYFGMPAQFWMNLQSNYELAVAYKHARSVIEREVLPREVSVA</sequence>
<dbReference type="InterPro" id="IPR013430">
    <property type="entry name" value="Toxin_antidote_HigA"/>
</dbReference>
<protein>
    <submittedName>
        <fullName evidence="3">Addiction module HigA family antidote</fullName>
    </submittedName>
</protein>
<keyword evidence="1" id="KW-0238">DNA-binding</keyword>
<name>A0A7W7ZFQ7_9BACT</name>
<dbReference type="SUPFAM" id="SSF47413">
    <property type="entry name" value="lambda repressor-like DNA-binding domains"/>
    <property type="match status" value="1"/>
</dbReference>
<dbReference type="Pfam" id="PF01381">
    <property type="entry name" value="HTH_3"/>
    <property type="match status" value="1"/>
</dbReference>
<dbReference type="PROSITE" id="PS50943">
    <property type="entry name" value="HTH_CROC1"/>
    <property type="match status" value="1"/>
</dbReference>
<dbReference type="EMBL" id="JACHIP010000005">
    <property type="protein sequence ID" value="MBB5059018.1"/>
    <property type="molecule type" value="Genomic_DNA"/>
</dbReference>
<evidence type="ECO:0000313" key="3">
    <source>
        <dbReference type="EMBL" id="MBB5059018.1"/>
    </source>
</evidence>
<accession>A0A7W7ZFQ7</accession>
<dbReference type="PANTHER" id="PTHR36924">
    <property type="entry name" value="ANTITOXIN HIGA-1"/>
    <property type="match status" value="1"/>
</dbReference>
<evidence type="ECO:0000256" key="1">
    <source>
        <dbReference type="ARBA" id="ARBA00023125"/>
    </source>
</evidence>
<feature type="domain" description="HTH cro/C1-type" evidence="2">
    <location>
        <begin position="28"/>
        <end position="75"/>
    </location>
</feature>
<proteinExistence type="predicted"/>
<dbReference type="Proteomes" id="UP000540989">
    <property type="component" value="Unassembled WGS sequence"/>
</dbReference>
<comment type="caution">
    <text evidence="3">The sequence shown here is derived from an EMBL/GenBank/DDBJ whole genome shotgun (WGS) entry which is preliminary data.</text>
</comment>
<dbReference type="SMART" id="SM00530">
    <property type="entry name" value="HTH_XRE"/>
    <property type="match status" value="1"/>
</dbReference>
<keyword evidence="4" id="KW-1185">Reference proteome</keyword>
<dbReference type="PANTHER" id="PTHR36924:SF1">
    <property type="entry name" value="ANTITOXIN HIGA-1"/>
    <property type="match status" value="1"/>
</dbReference>
<dbReference type="InterPro" id="IPR001387">
    <property type="entry name" value="Cro/C1-type_HTH"/>
</dbReference>
<organism evidence="3 4">
    <name type="scientific">Granulicella aggregans</name>
    <dbReference type="NCBI Taxonomy" id="474949"/>
    <lineage>
        <taxon>Bacteria</taxon>
        <taxon>Pseudomonadati</taxon>
        <taxon>Acidobacteriota</taxon>
        <taxon>Terriglobia</taxon>
        <taxon>Terriglobales</taxon>
        <taxon>Acidobacteriaceae</taxon>
        <taxon>Granulicella</taxon>
    </lineage>
</organism>
<reference evidence="3 4" key="1">
    <citation type="submission" date="2020-08" db="EMBL/GenBank/DDBJ databases">
        <title>Genomic Encyclopedia of Type Strains, Phase IV (KMG-V): Genome sequencing to study the core and pangenomes of soil and plant-associated prokaryotes.</title>
        <authorList>
            <person name="Whitman W."/>
        </authorList>
    </citation>
    <scope>NUCLEOTIDE SEQUENCE [LARGE SCALE GENOMIC DNA]</scope>
    <source>
        <strain evidence="3 4">M8UP14</strain>
    </source>
</reference>
<dbReference type="CDD" id="cd00093">
    <property type="entry name" value="HTH_XRE"/>
    <property type="match status" value="1"/>
</dbReference>
<dbReference type="GO" id="GO:0003677">
    <property type="term" value="F:DNA binding"/>
    <property type="evidence" value="ECO:0007669"/>
    <property type="project" value="UniProtKB-KW"/>
</dbReference>
<dbReference type="NCBIfam" id="TIGR02607">
    <property type="entry name" value="antidote_HigA"/>
    <property type="match status" value="1"/>
</dbReference>
<dbReference type="RefSeq" id="WP_184219759.1">
    <property type="nucleotide sequence ID" value="NZ_JACHIP010000005.1"/>
</dbReference>
<dbReference type="AlphaFoldDB" id="A0A7W7ZFQ7"/>
<evidence type="ECO:0000259" key="2">
    <source>
        <dbReference type="PROSITE" id="PS50943"/>
    </source>
</evidence>
<gene>
    <name evidence="3" type="ORF">HDF16_003741</name>
</gene>
<evidence type="ECO:0000313" key="4">
    <source>
        <dbReference type="Proteomes" id="UP000540989"/>
    </source>
</evidence>
<dbReference type="Gene3D" id="1.10.260.40">
    <property type="entry name" value="lambda repressor-like DNA-binding domains"/>
    <property type="match status" value="1"/>
</dbReference>
<dbReference type="InterPro" id="IPR010982">
    <property type="entry name" value="Lambda_DNA-bd_dom_sf"/>
</dbReference>